<dbReference type="STRING" id="936154.STP_1115"/>
<name>A0A0E2UBV1_9STRE</name>
<reference evidence="2 3" key="1">
    <citation type="submission" date="2016-06" db="EMBL/GenBank/DDBJ databases">
        <authorList>
            <person name="Haines A.N."/>
            <person name="Council K.R."/>
        </authorList>
    </citation>
    <scope>NUCLEOTIDE SEQUENCE [LARGE SCALE GENOMIC DNA]</scope>
    <source>
        <strain evidence="2 3">SP158-29</strain>
    </source>
</reference>
<evidence type="ECO:0000313" key="3">
    <source>
        <dbReference type="Proteomes" id="UP000217465"/>
    </source>
</evidence>
<dbReference type="Proteomes" id="UP001180515">
    <property type="component" value="Unassembled WGS sequence"/>
</dbReference>
<dbReference type="SUPFAM" id="SSF143567">
    <property type="entry name" value="YkuJ-like"/>
    <property type="match status" value="1"/>
</dbReference>
<dbReference type="eggNOG" id="COG4703">
    <property type="taxonomic scope" value="Bacteria"/>
</dbReference>
<organism evidence="2 3">
    <name type="scientific">Streptococcus parauberis</name>
    <dbReference type="NCBI Taxonomy" id="1348"/>
    <lineage>
        <taxon>Bacteria</taxon>
        <taxon>Bacillati</taxon>
        <taxon>Bacillota</taxon>
        <taxon>Bacilli</taxon>
        <taxon>Lactobacillales</taxon>
        <taxon>Streptococcaceae</taxon>
        <taxon>Streptococcus</taxon>
    </lineage>
</organism>
<dbReference type="GeneID" id="61420648"/>
<dbReference type="EMBL" id="JARQAG010000006">
    <property type="protein sequence ID" value="MDT2731686.1"/>
    <property type="molecule type" value="Genomic_DNA"/>
</dbReference>
<dbReference type="AlphaFoldDB" id="A0A0E2UBV1"/>
<accession>A0A0E2UBV1</accession>
<dbReference type="InterPro" id="IPR038073">
    <property type="entry name" value="YkuJ-like_sf"/>
</dbReference>
<sequence>MESHLVRIINRLELMVNDGGNLKRNFERDGVVVAEVAFANDVETGPVFTLRDVEARESYSFDSIDLIAMEIYDLLY</sequence>
<gene>
    <name evidence="2" type="ORF">A9Y57_01448</name>
    <name evidence="1" type="ORF">P7G31_05440</name>
</gene>
<dbReference type="InterPro" id="IPR014904">
    <property type="entry name" value="YkuJ-like"/>
</dbReference>
<dbReference type="Gene3D" id="3.30.720.20">
    <property type="entry name" value="Protein of unknown function DUF1797"/>
    <property type="match status" value="1"/>
</dbReference>
<dbReference type="OMA" id="TYDKATT"/>
<dbReference type="Pfam" id="PF08796">
    <property type="entry name" value="DUF1797"/>
    <property type="match status" value="1"/>
</dbReference>
<evidence type="ECO:0000313" key="2">
    <source>
        <dbReference type="EMBL" id="PCH12729.1"/>
    </source>
</evidence>
<comment type="caution">
    <text evidence="2">The sequence shown here is derived from an EMBL/GenBank/DDBJ whole genome shotgun (WGS) entry which is preliminary data.</text>
</comment>
<dbReference type="RefSeq" id="WP_003105222.1">
    <property type="nucleotide sequence ID" value="NZ_BAWT01000006.1"/>
</dbReference>
<evidence type="ECO:0000313" key="1">
    <source>
        <dbReference type="EMBL" id="MDT2731686.1"/>
    </source>
</evidence>
<proteinExistence type="predicted"/>
<dbReference type="EMBL" id="NSGR01000008">
    <property type="protein sequence ID" value="PCH12729.1"/>
    <property type="molecule type" value="Genomic_DNA"/>
</dbReference>
<protein>
    <submittedName>
        <fullName evidence="1">DUF1797 family protein</fullName>
    </submittedName>
</protein>
<dbReference type="OrthoDB" id="2361638at2"/>
<dbReference type="PIRSF" id="PIRSF037356">
    <property type="entry name" value="DUF1797"/>
    <property type="match status" value="1"/>
</dbReference>
<reference evidence="1" key="2">
    <citation type="submission" date="2023-03" db="EMBL/GenBank/DDBJ databases">
        <authorList>
            <person name="Shen W."/>
            <person name="Cai J."/>
        </authorList>
    </citation>
    <scope>NUCLEOTIDE SEQUENCE</scope>
    <source>
        <strain evidence="1">P82-2</strain>
    </source>
</reference>
<dbReference type="Proteomes" id="UP000217465">
    <property type="component" value="Unassembled WGS sequence"/>
</dbReference>